<proteinExistence type="predicted"/>
<keyword evidence="3" id="KW-1185">Reference proteome</keyword>
<organism evidence="2 3">
    <name type="scientific">Pleurodeles waltl</name>
    <name type="common">Iberian ribbed newt</name>
    <dbReference type="NCBI Taxonomy" id="8319"/>
    <lineage>
        <taxon>Eukaryota</taxon>
        <taxon>Metazoa</taxon>
        <taxon>Chordata</taxon>
        <taxon>Craniata</taxon>
        <taxon>Vertebrata</taxon>
        <taxon>Euteleostomi</taxon>
        <taxon>Amphibia</taxon>
        <taxon>Batrachia</taxon>
        <taxon>Caudata</taxon>
        <taxon>Salamandroidea</taxon>
        <taxon>Salamandridae</taxon>
        <taxon>Pleurodelinae</taxon>
        <taxon>Pleurodeles</taxon>
    </lineage>
</organism>
<protein>
    <submittedName>
        <fullName evidence="2">Uncharacterized protein</fullName>
    </submittedName>
</protein>
<name>A0AAV7TYY9_PLEWA</name>
<feature type="region of interest" description="Disordered" evidence="1">
    <location>
        <begin position="25"/>
        <end position="119"/>
    </location>
</feature>
<dbReference type="Proteomes" id="UP001066276">
    <property type="component" value="Chromosome 3_2"/>
</dbReference>
<evidence type="ECO:0000313" key="2">
    <source>
        <dbReference type="EMBL" id="KAJ1181391.1"/>
    </source>
</evidence>
<evidence type="ECO:0000256" key="1">
    <source>
        <dbReference type="SAM" id="MobiDB-lite"/>
    </source>
</evidence>
<dbReference type="AlphaFoldDB" id="A0AAV7TYY9"/>
<reference evidence="2" key="1">
    <citation type="journal article" date="2022" name="bioRxiv">
        <title>Sequencing and chromosome-scale assembly of the giantPleurodeles waltlgenome.</title>
        <authorList>
            <person name="Brown T."/>
            <person name="Elewa A."/>
            <person name="Iarovenko S."/>
            <person name="Subramanian E."/>
            <person name="Araus A.J."/>
            <person name="Petzold A."/>
            <person name="Susuki M."/>
            <person name="Suzuki K.-i.T."/>
            <person name="Hayashi T."/>
            <person name="Toyoda A."/>
            <person name="Oliveira C."/>
            <person name="Osipova E."/>
            <person name="Leigh N.D."/>
            <person name="Simon A."/>
            <person name="Yun M.H."/>
        </authorList>
    </citation>
    <scope>NUCLEOTIDE SEQUENCE</scope>
    <source>
        <strain evidence="2">20211129_DDA</strain>
        <tissue evidence="2">Liver</tissue>
    </source>
</reference>
<gene>
    <name evidence="2" type="ORF">NDU88_006598</name>
</gene>
<accession>A0AAV7TYY9</accession>
<comment type="caution">
    <text evidence="2">The sequence shown here is derived from an EMBL/GenBank/DDBJ whole genome shotgun (WGS) entry which is preliminary data.</text>
</comment>
<sequence length="119" mass="12624">MPVGRPGSKPLGKSSRQLLFSEALRHQKVPHPEEHPSPSPTHPLHMADATQGATGDIGGKPQVGKYGQSHDLADGGDKIYAFGHSGLPDASFRTRPVSDNSGITSRLLGRQRPGTFTPP</sequence>
<dbReference type="EMBL" id="JANPWB010000006">
    <property type="protein sequence ID" value="KAJ1181391.1"/>
    <property type="molecule type" value="Genomic_DNA"/>
</dbReference>
<evidence type="ECO:0000313" key="3">
    <source>
        <dbReference type="Proteomes" id="UP001066276"/>
    </source>
</evidence>